<dbReference type="EMBL" id="CAEZXP010000002">
    <property type="protein sequence ID" value="CAB4696415.1"/>
    <property type="molecule type" value="Genomic_DNA"/>
</dbReference>
<accession>A0A6J6PHY8</accession>
<evidence type="ECO:0000313" key="1">
    <source>
        <dbReference type="EMBL" id="CAB4696415.1"/>
    </source>
</evidence>
<protein>
    <submittedName>
        <fullName evidence="1">Unannotated protein</fullName>
    </submittedName>
</protein>
<gene>
    <name evidence="1" type="ORF">UFOPK2399_01054</name>
</gene>
<reference evidence="1" key="1">
    <citation type="submission" date="2020-05" db="EMBL/GenBank/DDBJ databases">
        <authorList>
            <person name="Chiriac C."/>
            <person name="Salcher M."/>
            <person name="Ghai R."/>
            <person name="Kavagutti S V."/>
        </authorList>
    </citation>
    <scope>NUCLEOTIDE SEQUENCE</scope>
</reference>
<name>A0A6J6PHY8_9ZZZZ</name>
<dbReference type="AlphaFoldDB" id="A0A6J6PHY8"/>
<organism evidence="1">
    <name type="scientific">freshwater metagenome</name>
    <dbReference type="NCBI Taxonomy" id="449393"/>
    <lineage>
        <taxon>unclassified sequences</taxon>
        <taxon>metagenomes</taxon>
        <taxon>ecological metagenomes</taxon>
    </lineage>
</organism>
<sequence>MVAGVGPSGGLSRLSYMSSSPSRIDLLELDIDLRLADLWREAAGIGEWSLEVVAAFMRAAYGKGYCDALTEENPGSLCADHGYRVPGRSLDAAQVDA</sequence>
<proteinExistence type="predicted"/>